<keyword evidence="2" id="KW-0238">DNA-binding</keyword>
<evidence type="ECO:0000256" key="2">
    <source>
        <dbReference type="ARBA" id="ARBA00023125"/>
    </source>
</evidence>
<dbReference type="Pfam" id="PF01638">
    <property type="entry name" value="HxlR"/>
    <property type="match status" value="1"/>
</dbReference>
<evidence type="ECO:0000256" key="1">
    <source>
        <dbReference type="ARBA" id="ARBA00023015"/>
    </source>
</evidence>
<evidence type="ECO:0000259" key="4">
    <source>
        <dbReference type="PROSITE" id="PS51118"/>
    </source>
</evidence>
<accession>A0A2T2XKZ2</accession>
<sequence>MNEQRLCPKFEAIFGLLGRRWVGLIWEVLLSGPKRFGQIHDSIPQVSDRMLAERLRELETAGIVTRTVVPTVPVQVTYTLTPKGEAFRVVMDAVHQWADNWIDTAVHNHEVL</sequence>
<gene>
    <name evidence="5" type="ORF">C7B46_01775</name>
</gene>
<dbReference type="InterPro" id="IPR036390">
    <property type="entry name" value="WH_DNA-bd_sf"/>
</dbReference>
<dbReference type="PANTHER" id="PTHR33204:SF37">
    <property type="entry name" value="HTH-TYPE TRANSCRIPTIONAL REGULATOR YODB"/>
    <property type="match status" value="1"/>
</dbReference>
<dbReference type="Proteomes" id="UP000242972">
    <property type="component" value="Unassembled WGS sequence"/>
</dbReference>
<dbReference type="PROSITE" id="PS51118">
    <property type="entry name" value="HTH_HXLR"/>
    <property type="match status" value="1"/>
</dbReference>
<feature type="domain" description="HTH hxlR-type" evidence="4">
    <location>
        <begin position="7"/>
        <end position="106"/>
    </location>
</feature>
<evidence type="ECO:0000313" key="6">
    <source>
        <dbReference type="Proteomes" id="UP000242972"/>
    </source>
</evidence>
<evidence type="ECO:0000313" key="5">
    <source>
        <dbReference type="EMBL" id="PSR35163.1"/>
    </source>
</evidence>
<dbReference type="GO" id="GO:0003677">
    <property type="term" value="F:DNA binding"/>
    <property type="evidence" value="ECO:0007669"/>
    <property type="project" value="UniProtKB-KW"/>
</dbReference>
<keyword evidence="3" id="KW-0804">Transcription</keyword>
<dbReference type="EMBL" id="PXYW01000003">
    <property type="protein sequence ID" value="PSR35163.1"/>
    <property type="molecule type" value="Genomic_DNA"/>
</dbReference>
<comment type="caution">
    <text evidence="5">The sequence shown here is derived from an EMBL/GenBank/DDBJ whole genome shotgun (WGS) entry which is preliminary data.</text>
</comment>
<dbReference type="PANTHER" id="PTHR33204">
    <property type="entry name" value="TRANSCRIPTIONAL REGULATOR, MARR FAMILY"/>
    <property type="match status" value="1"/>
</dbReference>
<protein>
    <submittedName>
        <fullName evidence="5">Transcriptional regulator</fullName>
    </submittedName>
</protein>
<keyword evidence="1" id="KW-0805">Transcription regulation</keyword>
<dbReference type="SUPFAM" id="SSF46785">
    <property type="entry name" value="Winged helix' DNA-binding domain"/>
    <property type="match status" value="1"/>
</dbReference>
<proteinExistence type="predicted"/>
<dbReference type="InterPro" id="IPR002577">
    <property type="entry name" value="HTH_HxlR"/>
</dbReference>
<dbReference type="AlphaFoldDB" id="A0A2T2XKZ2"/>
<name>A0A2T2XKZ2_9FIRM</name>
<dbReference type="InterPro" id="IPR036388">
    <property type="entry name" value="WH-like_DNA-bd_sf"/>
</dbReference>
<reference evidence="5 6" key="1">
    <citation type="journal article" date="2014" name="BMC Genomics">
        <title>Comparison of environmental and isolate Sulfobacillus genomes reveals diverse carbon, sulfur, nitrogen, and hydrogen metabolisms.</title>
        <authorList>
            <person name="Justice N.B."/>
            <person name="Norman A."/>
            <person name="Brown C.T."/>
            <person name="Singh A."/>
            <person name="Thomas B.C."/>
            <person name="Banfield J.F."/>
        </authorList>
    </citation>
    <scope>NUCLEOTIDE SEQUENCE [LARGE SCALE GENOMIC DNA]</scope>
    <source>
        <strain evidence="5">AMDSBA4</strain>
    </source>
</reference>
<organism evidence="5 6">
    <name type="scientific">Sulfobacillus benefaciens</name>
    <dbReference type="NCBI Taxonomy" id="453960"/>
    <lineage>
        <taxon>Bacteria</taxon>
        <taxon>Bacillati</taxon>
        <taxon>Bacillota</taxon>
        <taxon>Clostridia</taxon>
        <taxon>Eubacteriales</taxon>
        <taxon>Clostridiales Family XVII. Incertae Sedis</taxon>
        <taxon>Sulfobacillus</taxon>
    </lineage>
</organism>
<evidence type="ECO:0000256" key="3">
    <source>
        <dbReference type="ARBA" id="ARBA00023163"/>
    </source>
</evidence>
<dbReference type="Gene3D" id="1.10.10.10">
    <property type="entry name" value="Winged helix-like DNA-binding domain superfamily/Winged helix DNA-binding domain"/>
    <property type="match status" value="1"/>
</dbReference>